<feature type="domain" description="Glycosyl hydrolase family 32 N-terminal" evidence="6">
    <location>
        <begin position="1"/>
        <end position="337"/>
    </location>
</feature>
<dbReference type="PANTHER" id="PTHR42800:SF1">
    <property type="entry name" value="EXOINULINASE INUD (AFU_ORTHOLOGUE AFUA_5G00480)"/>
    <property type="match status" value="1"/>
</dbReference>
<protein>
    <submittedName>
        <fullName evidence="8">Glycosyl hydrolase</fullName>
    </submittedName>
</protein>
<dbReference type="Proteomes" id="UP001610563">
    <property type="component" value="Unassembled WGS sequence"/>
</dbReference>
<dbReference type="PANTHER" id="PTHR42800">
    <property type="entry name" value="EXOINULINASE INUD (AFU_ORTHOLOGUE AFUA_5G00480)"/>
    <property type="match status" value="1"/>
</dbReference>
<dbReference type="SUPFAM" id="SSF75005">
    <property type="entry name" value="Arabinanase/levansucrase/invertase"/>
    <property type="match status" value="1"/>
</dbReference>
<keyword evidence="9" id="KW-1185">Reference proteome</keyword>
<gene>
    <name evidence="8" type="ORF">BJX66DRAFT_328249</name>
</gene>
<keyword evidence="3 5" id="KW-0378">Hydrolase</keyword>
<evidence type="ECO:0000313" key="8">
    <source>
        <dbReference type="EMBL" id="KAL2786925.1"/>
    </source>
</evidence>
<dbReference type="InterPro" id="IPR013189">
    <property type="entry name" value="Glyco_hydro_32_C"/>
</dbReference>
<evidence type="ECO:0000259" key="6">
    <source>
        <dbReference type="Pfam" id="PF00251"/>
    </source>
</evidence>
<comment type="similarity">
    <text evidence="1 5">Belongs to the glycosyl hydrolase 32 family.</text>
</comment>
<comment type="caution">
    <text evidence="8">The sequence shown here is derived from an EMBL/GenBank/DDBJ whole genome shotgun (WGS) entry which is preliminary data.</text>
</comment>
<keyword evidence="4 5" id="KW-0326">Glycosidase</keyword>
<accession>A0ABR4FUM4</accession>
<evidence type="ECO:0000256" key="2">
    <source>
        <dbReference type="ARBA" id="ARBA00022729"/>
    </source>
</evidence>
<sequence length="501" mass="55178">MNDPNGLVYHDGVYHLYYQYNPGGTTWGAMSWGHATSRDLTQWTEQPVALQARGFPDNITEMYFSGTVVVDEKNTSGFGKRGKVPLVAMYTSYYPVEQTLPSGKHVRKDQQAQSIAYSLDKGMTWTTYDAANPVIAEPPSPYQDQVLEFRDPSVFWHDQTHQWIAVVSLAKLHKIVIYTSKNLKDWQLASEFGPANAVGGVWECPSIFPLSLDGSREVKWILMLGLNPGGPPGTVGSGSQYIVGSFNGTTFVADEDSVYTPEEGSSQTANWLDYGPDFYAALGFNGLPRDKRTIIAWMNNWQYGGVIPTDPWRSAMSTPRHLALKTIAGKATLVSEPAARLSTHGGRTFTFRRLDGERELGRLGKALEIELSFSRKASLATEGEFGIAVAATKDYAQETRVGYDFATGQVFVDRSRSGEVGFDGTFASRYHAPLVLGADGSVSLRILLDWSSVEVFACEGEATITSQIFPSKDAVYSRLFSTGGETGNVKVRVKEVRSAWR</sequence>
<dbReference type="InterPro" id="IPR023296">
    <property type="entry name" value="Glyco_hydro_beta-prop_sf"/>
</dbReference>
<keyword evidence="2" id="KW-0732">Signal</keyword>
<dbReference type="Gene3D" id="2.115.10.20">
    <property type="entry name" value="Glycosyl hydrolase domain, family 43"/>
    <property type="match status" value="1"/>
</dbReference>
<reference evidence="8 9" key="1">
    <citation type="submission" date="2024-07" db="EMBL/GenBank/DDBJ databases">
        <title>Section-level genome sequencing and comparative genomics of Aspergillus sections Usti and Cavernicolus.</title>
        <authorList>
            <consortium name="Lawrence Berkeley National Laboratory"/>
            <person name="Nybo J.L."/>
            <person name="Vesth T.C."/>
            <person name="Theobald S."/>
            <person name="Frisvad J.C."/>
            <person name="Larsen T.O."/>
            <person name="Kjaerboelling I."/>
            <person name="Rothschild-Mancinelli K."/>
            <person name="Lyhne E.K."/>
            <person name="Kogle M.E."/>
            <person name="Barry K."/>
            <person name="Clum A."/>
            <person name="Na H."/>
            <person name="Ledsgaard L."/>
            <person name="Lin J."/>
            <person name="Lipzen A."/>
            <person name="Kuo A."/>
            <person name="Riley R."/>
            <person name="Mondo S."/>
            <person name="Labutti K."/>
            <person name="Haridas S."/>
            <person name="Pangalinan J."/>
            <person name="Salamov A.A."/>
            <person name="Simmons B.A."/>
            <person name="Magnuson J.K."/>
            <person name="Chen J."/>
            <person name="Drula E."/>
            <person name="Henrissat B."/>
            <person name="Wiebenga A."/>
            <person name="Lubbers R.J."/>
            <person name="Gomes A.C."/>
            <person name="Makela M.R."/>
            <person name="Stajich J."/>
            <person name="Grigoriev I.V."/>
            <person name="Mortensen U.H."/>
            <person name="De Vries R.P."/>
            <person name="Baker S.E."/>
            <person name="Andersen M.R."/>
        </authorList>
    </citation>
    <scope>NUCLEOTIDE SEQUENCE [LARGE SCALE GENOMIC DNA]</scope>
    <source>
        <strain evidence="8 9">CBS 209.92</strain>
    </source>
</reference>
<dbReference type="InterPro" id="IPR001362">
    <property type="entry name" value="Glyco_hydro_32"/>
</dbReference>
<dbReference type="InterPro" id="IPR013320">
    <property type="entry name" value="ConA-like_dom_sf"/>
</dbReference>
<dbReference type="SMART" id="SM00640">
    <property type="entry name" value="Glyco_32"/>
    <property type="match status" value="1"/>
</dbReference>
<feature type="domain" description="Glycosyl hydrolase family 32 C-terminal" evidence="7">
    <location>
        <begin position="363"/>
        <end position="494"/>
    </location>
</feature>
<dbReference type="Gene3D" id="2.60.120.560">
    <property type="entry name" value="Exo-inulinase, domain 1"/>
    <property type="match status" value="1"/>
</dbReference>
<evidence type="ECO:0000259" key="7">
    <source>
        <dbReference type="Pfam" id="PF08244"/>
    </source>
</evidence>
<dbReference type="GO" id="GO:0016787">
    <property type="term" value="F:hydrolase activity"/>
    <property type="evidence" value="ECO:0007669"/>
    <property type="project" value="UniProtKB-KW"/>
</dbReference>
<dbReference type="Pfam" id="PF00251">
    <property type="entry name" value="Glyco_hydro_32N"/>
    <property type="match status" value="1"/>
</dbReference>
<dbReference type="EMBL" id="JBFTWV010000107">
    <property type="protein sequence ID" value="KAL2786925.1"/>
    <property type="molecule type" value="Genomic_DNA"/>
</dbReference>
<dbReference type="CDD" id="cd18622">
    <property type="entry name" value="GH32_Inu-like"/>
    <property type="match status" value="1"/>
</dbReference>
<proteinExistence type="inferred from homology"/>
<organism evidence="8 9">
    <name type="scientific">Aspergillus keveii</name>
    <dbReference type="NCBI Taxonomy" id="714993"/>
    <lineage>
        <taxon>Eukaryota</taxon>
        <taxon>Fungi</taxon>
        <taxon>Dikarya</taxon>
        <taxon>Ascomycota</taxon>
        <taxon>Pezizomycotina</taxon>
        <taxon>Eurotiomycetes</taxon>
        <taxon>Eurotiomycetidae</taxon>
        <taxon>Eurotiales</taxon>
        <taxon>Aspergillaceae</taxon>
        <taxon>Aspergillus</taxon>
        <taxon>Aspergillus subgen. Nidulantes</taxon>
    </lineage>
</organism>
<dbReference type="SUPFAM" id="SSF49899">
    <property type="entry name" value="Concanavalin A-like lectins/glucanases"/>
    <property type="match status" value="1"/>
</dbReference>
<evidence type="ECO:0000256" key="5">
    <source>
        <dbReference type="RuleBase" id="RU362110"/>
    </source>
</evidence>
<dbReference type="InterPro" id="IPR013148">
    <property type="entry name" value="Glyco_hydro_32_N"/>
</dbReference>
<evidence type="ECO:0000256" key="3">
    <source>
        <dbReference type="ARBA" id="ARBA00022801"/>
    </source>
</evidence>
<name>A0ABR4FUM4_9EURO</name>
<evidence type="ECO:0000256" key="4">
    <source>
        <dbReference type="ARBA" id="ARBA00023295"/>
    </source>
</evidence>
<evidence type="ECO:0000256" key="1">
    <source>
        <dbReference type="ARBA" id="ARBA00009902"/>
    </source>
</evidence>
<dbReference type="Pfam" id="PF08244">
    <property type="entry name" value="Glyco_hydro_32C"/>
    <property type="match status" value="1"/>
</dbReference>
<evidence type="ECO:0000313" key="9">
    <source>
        <dbReference type="Proteomes" id="UP001610563"/>
    </source>
</evidence>